<feature type="domain" description="OBG-type G" evidence="6">
    <location>
        <begin position="48"/>
        <end position="111"/>
    </location>
</feature>
<dbReference type="AlphaFoldDB" id="A0AA35T2N4"/>
<keyword evidence="2" id="KW-0963">Cytoplasm</keyword>
<dbReference type="NCBIfam" id="TIGR03595">
    <property type="entry name" value="Obg_CgtA_exten"/>
    <property type="match status" value="1"/>
</dbReference>
<dbReference type="Gene3D" id="3.30.300.350">
    <property type="entry name" value="GTP-binding protein OBG, C-terminal domain"/>
    <property type="match status" value="1"/>
</dbReference>
<protein>
    <submittedName>
        <fullName evidence="8">GTPase Obg</fullName>
    </submittedName>
</protein>
<dbReference type="InterPro" id="IPR006073">
    <property type="entry name" value="GTP-bd"/>
</dbReference>
<keyword evidence="3" id="KW-0547">Nucleotide-binding</keyword>
<dbReference type="PROSITE" id="PS51881">
    <property type="entry name" value="OCT"/>
    <property type="match status" value="1"/>
</dbReference>
<evidence type="ECO:0000256" key="4">
    <source>
        <dbReference type="ARBA" id="ARBA00022801"/>
    </source>
</evidence>
<evidence type="ECO:0000256" key="2">
    <source>
        <dbReference type="ARBA" id="ARBA00022490"/>
    </source>
</evidence>
<dbReference type="InterPro" id="IPR015349">
    <property type="entry name" value="OCT_dom"/>
</dbReference>
<dbReference type="PROSITE" id="PS51710">
    <property type="entry name" value="G_OBG"/>
    <property type="match status" value="1"/>
</dbReference>
<sequence length="221" mass="24760">MKPLLSHVAELEVRAMLVLKAASFRHHALQKKGNGEEREISLEVKLIADIGLVGYPNAGKSTLLARTSAATPKIAAYPFTTLRPNLGVVRINREQNFVLADIPGLIEGATKQAYRSLQYLETRARKEAETTIVFEQELPSEPRPRFELAETQDGFVVSGEEPRRAVLMTHMENEQALILLYRKLKKMGVINALERAGAVEGDTIQIDEFEFTYSPRSIQSR</sequence>
<evidence type="ECO:0000259" key="6">
    <source>
        <dbReference type="PROSITE" id="PS51710"/>
    </source>
</evidence>
<dbReference type="EMBL" id="CASHTH010003067">
    <property type="protein sequence ID" value="CAI8039843.1"/>
    <property type="molecule type" value="Genomic_DNA"/>
</dbReference>
<comment type="caution">
    <text evidence="8">The sequence shown here is derived from an EMBL/GenBank/DDBJ whole genome shotgun (WGS) entry which is preliminary data.</text>
</comment>
<dbReference type="Gene3D" id="3.40.50.300">
    <property type="entry name" value="P-loop containing nucleotide triphosphate hydrolases"/>
    <property type="match status" value="1"/>
</dbReference>
<evidence type="ECO:0000256" key="5">
    <source>
        <dbReference type="ARBA" id="ARBA00023134"/>
    </source>
</evidence>
<gene>
    <name evidence="8" type="ORF">GBAR_LOCUS22210</name>
</gene>
<evidence type="ECO:0000256" key="3">
    <source>
        <dbReference type="ARBA" id="ARBA00022741"/>
    </source>
</evidence>
<dbReference type="GO" id="GO:0003924">
    <property type="term" value="F:GTPase activity"/>
    <property type="evidence" value="ECO:0007669"/>
    <property type="project" value="InterPro"/>
</dbReference>
<dbReference type="InterPro" id="IPR045086">
    <property type="entry name" value="OBG_GTPase"/>
</dbReference>
<feature type="domain" description="OCT" evidence="7">
    <location>
        <begin position="138"/>
        <end position="215"/>
    </location>
</feature>
<comment type="cofactor">
    <cofactor evidence="1">
        <name>Mg(2+)</name>
        <dbReference type="ChEBI" id="CHEBI:18420"/>
    </cofactor>
</comment>
<dbReference type="PANTHER" id="PTHR11702">
    <property type="entry name" value="DEVELOPMENTALLY REGULATED GTP-BINDING PROTEIN-RELATED"/>
    <property type="match status" value="1"/>
</dbReference>
<reference evidence="8" key="1">
    <citation type="submission" date="2023-03" db="EMBL/GenBank/DDBJ databases">
        <authorList>
            <person name="Steffen K."/>
            <person name="Cardenas P."/>
        </authorList>
    </citation>
    <scope>NUCLEOTIDE SEQUENCE</scope>
</reference>
<proteinExistence type="predicted"/>
<dbReference type="SUPFAM" id="SSF52540">
    <property type="entry name" value="P-loop containing nucleoside triphosphate hydrolases"/>
    <property type="match status" value="1"/>
</dbReference>
<dbReference type="InterPro" id="IPR036346">
    <property type="entry name" value="GTP-bd_prot_GTP1/OBG_C_sf"/>
</dbReference>
<accession>A0AA35T2N4</accession>
<name>A0AA35T2N4_GEOBA</name>
<evidence type="ECO:0000259" key="7">
    <source>
        <dbReference type="PROSITE" id="PS51881"/>
    </source>
</evidence>
<dbReference type="InterPro" id="IPR031167">
    <property type="entry name" value="G_OBG"/>
</dbReference>
<keyword evidence="9" id="KW-1185">Reference proteome</keyword>
<evidence type="ECO:0000313" key="8">
    <source>
        <dbReference type="EMBL" id="CAI8039843.1"/>
    </source>
</evidence>
<dbReference type="PRINTS" id="PR00326">
    <property type="entry name" value="GTP1OBG"/>
</dbReference>
<dbReference type="GO" id="GO:0005525">
    <property type="term" value="F:GTP binding"/>
    <property type="evidence" value="ECO:0007669"/>
    <property type="project" value="UniProtKB-KW"/>
</dbReference>
<keyword evidence="5" id="KW-0342">GTP-binding</keyword>
<dbReference type="Pfam" id="PF01926">
    <property type="entry name" value="MMR_HSR1"/>
    <property type="match status" value="1"/>
</dbReference>
<dbReference type="PANTHER" id="PTHR11702:SF31">
    <property type="entry name" value="MITOCHONDRIAL RIBOSOME-ASSOCIATED GTPASE 2"/>
    <property type="match status" value="1"/>
</dbReference>
<dbReference type="InterPro" id="IPR027417">
    <property type="entry name" value="P-loop_NTPase"/>
</dbReference>
<dbReference type="Pfam" id="PF09269">
    <property type="entry name" value="DUF1967"/>
    <property type="match status" value="1"/>
</dbReference>
<keyword evidence="4" id="KW-0378">Hydrolase</keyword>
<evidence type="ECO:0000313" key="9">
    <source>
        <dbReference type="Proteomes" id="UP001174909"/>
    </source>
</evidence>
<evidence type="ECO:0000256" key="1">
    <source>
        <dbReference type="ARBA" id="ARBA00001946"/>
    </source>
</evidence>
<dbReference type="Proteomes" id="UP001174909">
    <property type="component" value="Unassembled WGS sequence"/>
</dbReference>
<organism evidence="8 9">
    <name type="scientific">Geodia barretti</name>
    <name type="common">Barrett's horny sponge</name>
    <dbReference type="NCBI Taxonomy" id="519541"/>
    <lineage>
        <taxon>Eukaryota</taxon>
        <taxon>Metazoa</taxon>
        <taxon>Porifera</taxon>
        <taxon>Demospongiae</taxon>
        <taxon>Heteroscleromorpha</taxon>
        <taxon>Tetractinellida</taxon>
        <taxon>Astrophorina</taxon>
        <taxon>Geodiidae</taxon>
        <taxon>Geodia</taxon>
    </lineage>
</organism>
<dbReference type="SUPFAM" id="SSF102741">
    <property type="entry name" value="Obg GTP-binding protein C-terminal domain"/>
    <property type="match status" value="1"/>
</dbReference>